<evidence type="ECO:0000256" key="3">
    <source>
        <dbReference type="ARBA" id="ARBA00022989"/>
    </source>
</evidence>
<dbReference type="PANTHER" id="PTHR12428:SF65">
    <property type="entry name" value="CYTOCHROME C OXIDASE ASSEMBLY PROTEIN COX18, MITOCHONDRIAL"/>
    <property type="match status" value="1"/>
</dbReference>
<organism evidence="8">
    <name type="scientific">bioreactor metagenome</name>
    <dbReference type="NCBI Taxonomy" id="1076179"/>
    <lineage>
        <taxon>unclassified sequences</taxon>
        <taxon>metagenomes</taxon>
        <taxon>ecological metagenomes</taxon>
    </lineage>
</organism>
<dbReference type="InterPro" id="IPR001708">
    <property type="entry name" value="YidC/ALB3/OXA1/COX18"/>
</dbReference>
<keyword evidence="2 6" id="KW-0812">Transmembrane</keyword>
<evidence type="ECO:0000256" key="2">
    <source>
        <dbReference type="ARBA" id="ARBA00022692"/>
    </source>
</evidence>
<dbReference type="InterPro" id="IPR028055">
    <property type="entry name" value="YidC/Oxa/ALB_C"/>
</dbReference>
<name>A0A645GIU1_9ZZZZ</name>
<feature type="transmembrane region" description="Helical" evidence="6">
    <location>
        <begin position="108"/>
        <end position="126"/>
    </location>
</feature>
<evidence type="ECO:0000256" key="1">
    <source>
        <dbReference type="ARBA" id="ARBA00004141"/>
    </source>
</evidence>
<evidence type="ECO:0000256" key="6">
    <source>
        <dbReference type="SAM" id="Phobius"/>
    </source>
</evidence>
<comment type="caution">
    <text evidence="8">The sequence shown here is derived from an EMBL/GenBank/DDBJ whole genome shotgun (WGS) entry which is preliminary data.</text>
</comment>
<gene>
    <name evidence="8" type="primary">yidC_42</name>
    <name evidence="8" type="ORF">SDC9_174232</name>
</gene>
<feature type="compositionally biased region" description="Acidic residues" evidence="5">
    <location>
        <begin position="217"/>
        <end position="227"/>
    </location>
</feature>
<protein>
    <submittedName>
        <fullName evidence="8">Membrane protein insertase YidC</fullName>
    </submittedName>
</protein>
<dbReference type="GO" id="GO:0051205">
    <property type="term" value="P:protein insertion into membrane"/>
    <property type="evidence" value="ECO:0007669"/>
    <property type="project" value="TreeGrafter"/>
</dbReference>
<dbReference type="EMBL" id="VSSQ01076467">
    <property type="protein sequence ID" value="MPN26807.1"/>
    <property type="molecule type" value="Genomic_DNA"/>
</dbReference>
<evidence type="ECO:0000256" key="5">
    <source>
        <dbReference type="SAM" id="MobiDB-lite"/>
    </source>
</evidence>
<feature type="transmembrane region" description="Helical" evidence="6">
    <location>
        <begin position="65"/>
        <end position="87"/>
    </location>
</feature>
<dbReference type="AlphaFoldDB" id="A0A645GIU1"/>
<keyword evidence="3 6" id="KW-1133">Transmembrane helix</keyword>
<proteinExistence type="predicted"/>
<feature type="region of interest" description="Disordered" evidence="5">
    <location>
        <begin position="208"/>
        <end position="227"/>
    </location>
</feature>
<keyword evidence="4 6" id="KW-0472">Membrane</keyword>
<dbReference type="Pfam" id="PF02096">
    <property type="entry name" value="60KD_IMP"/>
    <property type="match status" value="1"/>
</dbReference>
<sequence length="227" mass="24919">MIAQATTVAEGILGTTLTSNNAQISIINAFQQDPSKFTMFGDKTEAISNFSLNFLGLNLGEVPQFALNALILIPILSAVAMIASSLITQKLSGSGAAMQGGMGMSTKIMMAVMIGISFFFCFSVPAGVGLYWIIQSLLTIVQAFIVNRFYNPQKMAEEARAQLEERKKKRKNKKVVVVEQTETGETVTVEKNVSQRELDKIRLAKARQMDAEKYGDEADEVKDEDFD</sequence>
<evidence type="ECO:0000259" key="7">
    <source>
        <dbReference type="Pfam" id="PF02096"/>
    </source>
</evidence>
<dbReference type="GO" id="GO:0005886">
    <property type="term" value="C:plasma membrane"/>
    <property type="evidence" value="ECO:0007669"/>
    <property type="project" value="TreeGrafter"/>
</dbReference>
<accession>A0A645GIU1</accession>
<dbReference type="PANTHER" id="PTHR12428">
    <property type="entry name" value="OXA1"/>
    <property type="match status" value="1"/>
</dbReference>
<feature type="domain" description="Membrane insertase YidC/Oxa/ALB C-terminal" evidence="7">
    <location>
        <begin position="63"/>
        <end position="148"/>
    </location>
</feature>
<dbReference type="GO" id="GO:0032977">
    <property type="term" value="F:membrane insertase activity"/>
    <property type="evidence" value="ECO:0007669"/>
    <property type="project" value="InterPro"/>
</dbReference>
<reference evidence="8" key="1">
    <citation type="submission" date="2019-08" db="EMBL/GenBank/DDBJ databases">
        <authorList>
            <person name="Kucharzyk K."/>
            <person name="Murdoch R.W."/>
            <person name="Higgins S."/>
            <person name="Loffler F."/>
        </authorList>
    </citation>
    <scope>NUCLEOTIDE SEQUENCE</scope>
</reference>
<comment type="subcellular location">
    <subcellularLocation>
        <location evidence="1">Membrane</location>
        <topology evidence="1">Multi-pass membrane protein</topology>
    </subcellularLocation>
</comment>
<evidence type="ECO:0000256" key="4">
    <source>
        <dbReference type="ARBA" id="ARBA00023136"/>
    </source>
</evidence>
<evidence type="ECO:0000313" key="8">
    <source>
        <dbReference type="EMBL" id="MPN26807.1"/>
    </source>
</evidence>